<dbReference type="Proteomes" id="UP001445268">
    <property type="component" value="Plasmid unnamed2"/>
</dbReference>
<feature type="transmembrane region" description="Helical" evidence="1">
    <location>
        <begin position="7"/>
        <end position="26"/>
    </location>
</feature>
<keyword evidence="3" id="KW-1185">Reference proteome</keyword>
<proteinExistence type="predicted"/>
<geneLocation type="plasmid" evidence="2 3">
    <name>unnamed2</name>
</geneLocation>
<evidence type="ECO:0000313" key="2">
    <source>
        <dbReference type="EMBL" id="XAF56236.1"/>
    </source>
</evidence>
<feature type="transmembrane region" description="Helical" evidence="1">
    <location>
        <begin position="32"/>
        <end position="50"/>
    </location>
</feature>
<keyword evidence="1" id="KW-1133">Transmembrane helix</keyword>
<organism evidence="2 3">
    <name type="scientific">Marinobacter alkaliphilus</name>
    <dbReference type="NCBI Taxonomy" id="254719"/>
    <lineage>
        <taxon>Bacteria</taxon>
        <taxon>Pseudomonadati</taxon>
        <taxon>Pseudomonadota</taxon>
        <taxon>Gammaproteobacteria</taxon>
        <taxon>Pseudomonadales</taxon>
        <taxon>Marinobacteraceae</taxon>
        <taxon>Marinobacter</taxon>
    </lineage>
</organism>
<keyword evidence="2" id="KW-0614">Plasmid</keyword>
<dbReference type="RefSeq" id="WP_342632784.1">
    <property type="nucleotide sequence ID" value="NZ_CP152382.1"/>
</dbReference>
<name>A0ABZ3EAN9_9GAMM</name>
<evidence type="ECO:0000256" key="1">
    <source>
        <dbReference type="SAM" id="Phobius"/>
    </source>
</evidence>
<gene>
    <name evidence="2" type="ORF">AAGT77_20155</name>
</gene>
<sequence>MVRLKPVFQWFGWLSVAALIIVSADWVSVPGWLSSAADLMALVGVGLLLVSTEFDGWVDRSGSVRESLKYITRELGRLLDILDEDADSFEALSAETRDRLASEARCLSDLLVRAHSAELVSAADFRKPNDQFRALVNDGI</sequence>
<dbReference type="EMBL" id="CP152382">
    <property type="protein sequence ID" value="XAF56236.1"/>
    <property type="molecule type" value="Genomic_DNA"/>
</dbReference>
<keyword evidence="1" id="KW-0812">Transmembrane</keyword>
<accession>A0ABZ3EAN9</accession>
<evidence type="ECO:0008006" key="4">
    <source>
        <dbReference type="Google" id="ProtNLM"/>
    </source>
</evidence>
<evidence type="ECO:0000313" key="3">
    <source>
        <dbReference type="Proteomes" id="UP001445268"/>
    </source>
</evidence>
<reference evidence="2 3" key="1">
    <citation type="submission" date="2024-04" db="EMBL/GenBank/DDBJ databases">
        <title>Marinobacter sp. SBY-1.</title>
        <authorList>
            <person name="Pan C."/>
        </authorList>
    </citation>
    <scope>NUCLEOTIDE SEQUENCE [LARGE SCALE GENOMIC DNA]</scope>
    <source>
        <strain evidence="2 3">SBY-1</strain>
        <plasmid evidence="2 3">unnamed2</plasmid>
    </source>
</reference>
<protein>
    <recommendedName>
        <fullName evidence="4">SMODS and SLOG-associating 2TM effector domain-containing protein</fullName>
    </recommendedName>
</protein>
<keyword evidence="1" id="KW-0472">Membrane</keyword>